<comment type="function">
    <text evidence="10">One of several proteins that assist in the late maturation steps of the functional core of the 30S ribosomal subunit. Helps release RbfA from mature subunits. May play a role in the assembly of ribosomal proteins into the subunit. Circularly permuted GTPase that catalyzes slow GTP hydrolysis, GTPase activity is stimulated by the 30S ribosomal subunit.</text>
</comment>
<feature type="binding site" evidence="10">
    <location>
        <position position="254"/>
    </location>
    <ligand>
        <name>Zn(2+)</name>
        <dbReference type="ChEBI" id="CHEBI:29105"/>
    </ligand>
</feature>
<dbReference type="CDD" id="cd04466">
    <property type="entry name" value="S1_YloQ_GTPase"/>
    <property type="match status" value="1"/>
</dbReference>
<dbReference type="InterPro" id="IPR012340">
    <property type="entry name" value="NA-bd_OB-fold"/>
</dbReference>
<dbReference type="InterPro" id="IPR027417">
    <property type="entry name" value="P-loop_NTPase"/>
</dbReference>
<dbReference type="PROSITE" id="PS50936">
    <property type="entry name" value="ENGC_GTPASE"/>
    <property type="match status" value="1"/>
</dbReference>
<keyword evidence="8 10" id="KW-0694">RNA-binding</keyword>
<dbReference type="GO" id="GO:0005525">
    <property type="term" value="F:GTP binding"/>
    <property type="evidence" value="ECO:0007669"/>
    <property type="project" value="UniProtKB-UniRule"/>
</dbReference>
<dbReference type="PANTHER" id="PTHR32120:SF11">
    <property type="entry name" value="SMALL RIBOSOMAL SUBUNIT BIOGENESIS GTPASE RSGA 1, MITOCHONDRIAL-RELATED"/>
    <property type="match status" value="1"/>
</dbReference>
<dbReference type="EC" id="3.6.1.-" evidence="10"/>
<sequence length="288" mass="32101">MTGRIVKGVGGFYTALCEGTRYTLRARGTLRRARITPKVGDFIEFTPGRGEEDGWLESVHPRKNSLERPPVANIDLMLAQVAATNPQPDLLLLDKLLIMCRLSGIDAALVVSKSDLDGALAQDIARQYAKCAMPVICVSSTTRQGLDEVRALTRGRACAWAGQSGVGKSTIIGALYGLELETGGLSRRTERGRHTTRHVELLDVGESLVFDTPGFSLLELPVMEPIELTRGYSEFDGIEGCRFKPCAHLSEPDCEFKRRRAELMSEERYARYGQIFAEMREKWRDRYD</sequence>
<dbReference type="NCBIfam" id="TIGR00157">
    <property type="entry name" value="ribosome small subunit-dependent GTPase A"/>
    <property type="match status" value="1"/>
</dbReference>
<keyword evidence="1 10" id="KW-0963">Cytoplasm</keyword>
<keyword evidence="5 10" id="KW-0547">Nucleotide-binding</keyword>
<keyword evidence="7 10" id="KW-0862">Zinc</keyword>
<keyword evidence="2 10" id="KW-0690">Ribosome biogenesis</keyword>
<dbReference type="Pfam" id="PF16745">
    <property type="entry name" value="RsgA_N"/>
    <property type="match status" value="1"/>
</dbReference>
<gene>
    <name evidence="10 13" type="primary">rsgA</name>
    <name evidence="13" type="ORF">IAC59_01515</name>
</gene>
<comment type="caution">
    <text evidence="13">The sequence shown here is derived from an EMBL/GenBank/DDBJ whole genome shotgun (WGS) entry which is preliminary data.</text>
</comment>
<comment type="subunit">
    <text evidence="10">Monomer. Associates with 30S ribosomal subunit, binds 16S rRNA.</text>
</comment>
<dbReference type="InterPro" id="IPR030378">
    <property type="entry name" value="G_CP_dom"/>
</dbReference>
<feature type="domain" description="EngC GTPase" evidence="11">
    <location>
        <begin position="72"/>
        <end position="216"/>
    </location>
</feature>
<comment type="cofactor">
    <cofactor evidence="10">
        <name>Zn(2+)</name>
        <dbReference type="ChEBI" id="CHEBI:29105"/>
    </cofactor>
    <text evidence="10">Binds 1 zinc ion per subunit.</text>
</comment>
<dbReference type="GO" id="GO:0003924">
    <property type="term" value="F:GTPase activity"/>
    <property type="evidence" value="ECO:0007669"/>
    <property type="project" value="UniProtKB-UniRule"/>
</dbReference>
<comment type="subcellular location">
    <subcellularLocation>
        <location evidence="10">Cytoplasm</location>
    </subcellularLocation>
</comment>
<dbReference type="EMBL" id="DVNK01000011">
    <property type="protein sequence ID" value="HIU45921.1"/>
    <property type="molecule type" value="Genomic_DNA"/>
</dbReference>
<dbReference type="GO" id="GO:0005737">
    <property type="term" value="C:cytoplasm"/>
    <property type="evidence" value="ECO:0007669"/>
    <property type="project" value="UniProtKB-SubCell"/>
</dbReference>
<feature type="binding site" evidence="10">
    <location>
        <begin position="112"/>
        <end position="115"/>
    </location>
    <ligand>
        <name>GTP</name>
        <dbReference type="ChEBI" id="CHEBI:37565"/>
    </ligand>
</feature>
<dbReference type="Gene3D" id="3.40.50.300">
    <property type="entry name" value="P-loop containing nucleotide triphosphate hydrolases"/>
    <property type="match status" value="1"/>
</dbReference>
<dbReference type="HAMAP" id="MF_01820">
    <property type="entry name" value="GTPase_RsgA"/>
    <property type="match status" value="1"/>
</dbReference>
<feature type="binding site" evidence="10">
    <location>
        <position position="246"/>
    </location>
    <ligand>
        <name>Zn(2+)</name>
        <dbReference type="ChEBI" id="CHEBI:29105"/>
    </ligand>
</feature>
<keyword evidence="9 10" id="KW-0342">GTP-binding</keyword>
<evidence type="ECO:0000259" key="11">
    <source>
        <dbReference type="PROSITE" id="PS50936"/>
    </source>
</evidence>
<dbReference type="AlphaFoldDB" id="A0A9D1S3W7"/>
<keyword evidence="4 10" id="KW-0699">rRNA-binding</keyword>
<evidence type="ECO:0000256" key="9">
    <source>
        <dbReference type="ARBA" id="ARBA00023134"/>
    </source>
</evidence>
<evidence type="ECO:0000259" key="12">
    <source>
        <dbReference type="PROSITE" id="PS51721"/>
    </source>
</evidence>
<feature type="domain" description="CP-type G" evidence="12">
    <location>
        <begin position="63"/>
        <end position="218"/>
    </location>
</feature>
<dbReference type="Gene3D" id="1.10.40.50">
    <property type="entry name" value="Probable gtpase engc, domain 3"/>
    <property type="match status" value="1"/>
</dbReference>
<dbReference type="GO" id="GO:0019843">
    <property type="term" value="F:rRNA binding"/>
    <property type="evidence" value="ECO:0007669"/>
    <property type="project" value="UniProtKB-KW"/>
</dbReference>
<proteinExistence type="inferred from homology"/>
<dbReference type="CDD" id="cd01854">
    <property type="entry name" value="YjeQ_EngC"/>
    <property type="match status" value="1"/>
</dbReference>
<feature type="binding site" evidence="10">
    <location>
        <position position="241"/>
    </location>
    <ligand>
        <name>Zn(2+)</name>
        <dbReference type="ChEBI" id="CHEBI:29105"/>
    </ligand>
</feature>
<dbReference type="Pfam" id="PF03193">
    <property type="entry name" value="RsgA_GTPase"/>
    <property type="match status" value="1"/>
</dbReference>
<name>A0A9D1S3W7_9FIRM</name>
<evidence type="ECO:0000256" key="3">
    <source>
        <dbReference type="ARBA" id="ARBA00022723"/>
    </source>
</evidence>
<evidence type="ECO:0000256" key="7">
    <source>
        <dbReference type="ARBA" id="ARBA00022833"/>
    </source>
</evidence>
<evidence type="ECO:0000256" key="8">
    <source>
        <dbReference type="ARBA" id="ARBA00022884"/>
    </source>
</evidence>
<comment type="similarity">
    <text evidence="10">Belongs to the TRAFAC class YlqF/YawG GTPase family. RsgA subfamily.</text>
</comment>
<evidence type="ECO:0000256" key="5">
    <source>
        <dbReference type="ARBA" id="ARBA00022741"/>
    </source>
</evidence>
<dbReference type="GO" id="GO:0042274">
    <property type="term" value="P:ribosomal small subunit biogenesis"/>
    <property type="evidence" value="ECO:0007669"/>
    <property type="project" value="UniProtKB-UniRule"/>
</dbReference>
<dbReference type="PROSITE" id="PS51721">
    <property type="entry name" value="G_CP"/>
    <property type="match status" value="1"/>
</dbReference>
<feature type="binding site" evidence="10">
    <location>
        <begin position="162"/>
        <end position="170"/>
    </location>
    <ligand>
        <name>GTP</name>
        <dbReference type="ChEBI" id="CHEBI:37565"/>
    </ligand>
</feature>
<dbReference type="PANTHER" id="PTHR32120">
    <property type="entry name" value="SMALL RIBOSOMAL SUBUNIT BIOGENESIS GTPASE RSGA"/>
    <property type="match status" value="1"/>
</dbReference>
<evidence type="ECO:0000256" key="10">
    <source>
        <dbReference type="HAMAP-Rule" id="MF_01820"/>
    </source>
</evidence>
<evidence type="ECO:0000313" key="13">
    <source>
        <dbReference type="EMBL" id="HIU45921.1"/>
    </source>
</evidence>
<accession>A0A9D1S3W7</accession>
<reference evidence="13" key="2">
    <citation type="journal article" date="2021" name="PeerJ">
        <title>Extensive microbial diversity within the chicken gut microbiome revealed by metagenomics and culture.</title>
        <authorList>
            <person name="Gilroy R."/>
            <person name="Ravi A."/>
            <person name="Getino M."/>
            <person name="Pursley I."/>
            <person name="Horton D.L."/>
            <person name="Alikhan N.F."/>
            <person name="Baker D."/>
            <person name="Gharbi K."/>
            <person name="Hall N."/>
            <person name="Watson M."/>
            <person name="Adriaenssens E.M."/>
            <person name="Foster-Nyarko E."/>
            <person name="Jarju S."/>
            <person name="Secka A."/>
            <person name="Antonio M."/>
            <person name="Oren A."/>
            <person name="Chaudhuri R.R."/>
            <person name="La Ragione R."/>
            <person name="Hildebrand F."/>
            <person name="Pallen M.J."/>
        </authorList>
    </citation>
    <scope>NUCLEOTIDE SEQUENCE</scope>
    <source>
        <strain evidence="13">ChiSxjej2B14-8506</strain>
    </source>
</reference>
<organism evidence="13 14">
    <name type="scientific">Candidatus Fimadaptatus faecigallinarum</name>
    <dbReference type="NCBI Taxonomy" id="2840814"/>
    <lineage>
        <taxon>Bacteria</taxon>
        <taxon>Bacillati</taxon>
        <taxon>Bacillota</taxon>
        <taxon>Clostridia</taxon>
        <taxon>Eubacteriales</taxon>
        <taxon>Candidatus Fimadaptatus</taxon>
    </lineage>
</organism>
<keyword evidence="6 10" id="KW-0378">Hydrolase</keyword>
<keyword evidence="3 10" id="KW-0479">Metal-binding</keyword>
<dbReference type="InterPro" id="IPR010914">
    <property type="entry name" value="RsgA_GTPase_dom"/>
</dbReference>
<evidence type="ECO:0000256" key="1">
    <source>
        <dbReference type="ARBA" id="ARBA00022490"/>
    </source>
</evidence>
<reference evidence="13" key="1">
    <citation type="submission" date="2020-10" db="EMBL/GenBank/DDBJ databases">
        <authorList>
            <person name="Gilroy R."/>
        </authorList>
    </citation>
    <scope>NUCLEOTIDE SEQUENCE</scope>
    <source>
        <strain evidence="13">ChiSxjej2B14-8506</strain>
    </source>
</reference>
<dbReference type="GO" id="GO:0046872">
    <property type="term" value="F:metal ion binding"/>
    <property type="evidence" value="ECO:0007669"/>
    <property type="project" value="UniProtKB-KW"/>
</dbReference>
<dbReference type="InterPro" id="IPR004881">
    <property type="entry name" value="Ribosome_biogen_GTPase_RsgA"/>
</dbReference>
<evidence type="ECO:0000256" key="2">
    <source>
        <dbReference type="ARBA" id="ARBA00022517"/>
    </source>
</evidence>
<evidence type="ECO:0000313" key="14">
    <source>
        <dbReference type="Proteomes" id="UP000824123"/>
    </source>
</evidence>
<protein>
    <recommendedName>
        <fullName evidence="10">Small ribosomal subunit biogenesis GTPase RsgA</fullName>
        <ecNumber evidence="10">3.6.1.-</ecNumber>
    </recommendedName>
</protein>
<feature type="binding site" evidence="10">
    <location>
        <position position="248"/>
    </location>
    <ligand>
        <name>Zn(2+)</name>
        <dbReference type="ChEBI" id="CHEBI:29105"/>
    </ligand>
</feature>
<evidence type="ECO:0000256" key="4">
    <source>
        <dbReference type="ARBA" id="ARBA00022730"/>
    </source>
</evidence>
<dbReference type="SUPFAM" id="SSF52540">
    <property type="entry name" value="P-loop containing nucleoside triphosphate hydrolases"/>
    <property type="match status" value="1"/>
</dbReference>
<dbReference type="Proteomes" id="UP000824123">
    <property type="component" value="Unassembled WGS sequence"/>
</dbReference>
<dbReference type="InterPro" id="IPR031944">
    <property type="entry name" value="RsgA_N"/>
</dbReference>
<dbReference type="SUPFAM" id="SSF50249">
    <property type="entry name" value="Nucleic acid-binding proteins"/>
    <property type="match status" value="1"/>
</dbReference>
<dbReference type="Gene3D" id="2.40.50.140">
    <property type="entry name" value="Nucleic acid-binding proteins"/>
    <property type="match status" value="1"/>
</dbReference>
<evidence type="ECO:0000256" key="6">
    <source>
        <dbReference type="ARBA" id="ARBA00022801"/>
    </source>
</evidence>